<organism evidence="2 3">
    <name type="scientific">Anaeramoeba flamelloides</name>
    <dbReference type="NCBI Taxonomy" id="1746091"/>
    <lineage>
        <taxon>Eukaryota</taxon>
        <taxon>Metamonada</taxon>
        <taxon>Anaeramoebidae</taxon>
        <taxon>Anaeramoeba</taxon>
    </lineage>
</organism>
<proteinExistence type="predicted"/>
<name>A0ABQ8ZE87_9EUKA</name>
<comment type="caution">
    <text evidence="2">The sequence shown here is derived from an EMBL/GenBank/DDBJ whole genome shotgun (WGS) entry which is preliminary data.</text>
</comment>
<feature type="signal peptide" evidence="1">
    <location>
        <begin position="1"/>
        <end position="24"/>
    </location>
</feature>
<keyword evidence="3" id="KW-1185">Reference proteome</keyword>
<protein>
    <submittedName>
        <fullName evidence="2">Uncharacterized protein</fullName>
    </submittedName>
</protein>
<reference evidence="2" key="1">
    <citation type="submission" date="2022-08" db="EMBL/GenBank/DDBJ databases">
        <title>Novel sulfate-reducing endosymbionts in the free-living metamonad Anaeramoeba.</title>
        <authorList>
            <person name="Jerlstrom-Hultqvist J."/>
            <person name="Cepicka I."/>
            <person name="Gallot-Lavallee L."/>
            <person name="Salas-Leiva D."/>
            <person name="Curtis B.A."/>
            <person name="Zahonova K."/>
            <person name="Pipaliya S."/>
            <person name="Dacks J."/>
            <person name="Roger A.J."/>
        </authorList>
    </citation>
    <scope>NUCLEOTIDE SEQUENCE</scope>
    <source>
        <strain evidence="2">Schooner1</strain>
    </source>
</reference>
<evidence type="ECO:0000313" key="2">
    <source>
        <dbReference type="EMBL" id="KAJ6255088.1"/>
    </source>
</evidence>
<feature type="chain" id="PRO_5046653663" evidence="1">
    <location>
        <begin position="25"/>
        <end position="440"/>
    </location>
</feature>
<accession>A0ABQ8ZE87</accession>
<gene>
    <name evidence="2" type="ORF">M0813_11745</name>
</gene>
<dbReference type="Proteomes" id="UP001150062">
    <property type="component" value="Unassembled WGS sequence"/>
</dbReference>
<keyword evidence="1" id="KW-0732">Signal</keyword>
<sequence>MKIFNIAILNFIFILILLTQIINTDEPEIQYVKIGDEFQVNTITDDRQTDPDICSIGKHGEKFVVVWQNFNREGSDHGVYAQIFDSKNGEKIGSEFKVIEYTEFVRLMYPSISSIGKHGEKFVVTWFNWGGLDYGVYAQIFDSKNGEKIGSEFKVIEYTDLVFEMSPSISSIGKHGEKFVITWPSYQQDGSGYDIYAQIFDSNTGEKIDDEFQVNTYTDRYQIDPSVSSIGKKGEKFVITWQSEGQDGSGWGIYAQVFDSNTGEKIGNEFQVNTYTDRYQKYPSVSSIGKKGEKFVITWQSEGQDGSGFGIYAQVFDSNTGEKIDEEFQVNTYTESSQIYPSVSSIGKHGDQFVITWQSNGQDGSYNGIYAQVFDSNTGEKIDDEFQVNTHTDNRQEYPSVSSIGKHGEKFVITWQSYGQDGSDYGIYAQIFSSKKEEEI</sequence>
<dbReference type="EMBL" id="JAOAOG010000014">
    <property type="protein sequence ID" value="KAJ6255088.1"/>
    <property type="molecule type" value="Genomic_DNA"/>
</dbReference>
<evidence type="ECO:0000313" key="3">
    <source>
        <dbReference type="Proteomes" id="UP001150062"/>
    </source>
</evidence>
<evidence type="ECO:0000256" key="1">
    <source>
        <dbReference type="SAM" id="SignalP"/>
    </source>
</evidence>